<evidence type="ECO:0000313" key="3">
    <source>
        <dbReference type="Proteomes" id="UP000270094"/>
    </source>
</evidence>
<keyword evidence="1" id="KW-0472">Membrane</keyword>
<dbReference type="AlphaFoldDB" id="A0A3P7LCF7"/>
<dbReference type="InterPro" id="IPR036719">
    <property type="entry name" value="Neuro-gated_channel_TM_sf"/>
</dbReference>
<feature type="transmembrane region" description="Helical" evidence="1">
    <location>
        <begin position="73"/>
        <end position="97"/>
    </location>
</feature>
<dbReference type="GO" id="GO:0016020">
    <property type="term" value="C:membrane"/>
    <property type="evidence" value="ECO:0007669"/>
    <property type="project" value="InterPro"/>
</dbReference>
<dbReference type="EMBL" id="UYYB01098104">
    <property type="protein sequence ID" value="VDM76962.1"/>
    <property type="molecule type" value="Genomic_DNA"/>
</dbReference>
<dbReference type="GO" id="GO:0006811">
    <property type="term" value="P:monoatomic ion transport"/>
    <property type="evidence" value="ECO:0007669"/>
    <property type="project" value="InterPro"/>
</dbReference>
<evidence type="ECO:0008006" key="4">
    <source>
        <dbReference type="Google" id="ProtNLM"/>
    </source>
</evidence>
<keyword evidence="1" id="KW-1133">Transmembrane helix</keyword>
<proteinExistence type="predicted"/>
<organism evidence="2 3">
    <name type="scientific">Strongylus vulgaris</name>
    <name type="common">Blood worm</name>
    <dbReference type="NCBI Taxonomy" id="40348"/>
    <lineage>
        <taxon>Eukaryota</taxon>
        <taxon>Metazoa</taxon>
        <taxon>Ecdysozoa</taxon>
        <taxon>Nematoda</taxon>
        <taxon>Chromadorea</taxon>
        <taxon>Rhabditida</taxon>
        <taxon>Rhabditina</taxon>
        <taxon>Rhabditomorpha</taxon>
        <taxon>Strongyloidea</taxon>
        <taxon>Strongylidae</taxon>
        <taxon>Strongylus</taxon>
    </lineage>
</organism>
<name>A0A3P7LCF7_STRVU</name>
<reference evidence="2 3" key="1">
    <citation type="submission" date="2018-11" db="EMBL/GenBank/DDBJ databases">
        <authorList>
            <consortium name="Pathogen Informatics"/>
        </authorList>
    </citation>
    <scope>NUCLEOTIDE SEQUENCE [LARGE SCALE GENOMIC DNA]</scope>
</reference>
<keyword evidence="3" id="KW-1185">Reference proteome</keyword>
<sequence>WFSSPTFLSLQIPAYPHWSPYLKAVENGILEILSTKIVKPSQNPEDEKLMKSARYLAKIEYDWLATVIERCTFLLFLLVFLFVSLGINFVGFIHWTYSEPPAHAVPVFLHSGL</sequence>
<keyword evidence="1" id="KW-0812">Transmembrane</keyword>
<gene>
    <name evidence="2" type="ORF">SVUK_LOCUS11960</name>
</gene>
<dbReference type="SUPFAM" id="SSF90112">
    <property type="entry name" value="Neurotransmitter-gated ion-channel transmembrane pore"/>
    <property type="match status" value="1"/>
</dbReference>
<accession>A0A3P7LCF7</accession>
<protein>
    <recommendedName>
        <fullName evidence="4">Neurotransmitter-gated ion-channel transmembrane domain-containing protein</fullName>
    </recommendedName>
</protein>
<evidence type="ECO:0000256" key="1">
    <source>
        <dbReference type="SAM" id="Phobius"/>
    </source>
</evidence>
<dbReference type="OrthoDB" id="5858659at2759"/>
<feature type="non-terminal residue" evidence="2">
    <location>
        <position position="1"/>
    </location>
</feature>
<evidence type="ECO:0000313" key="2">
    <source>
        <dbReference type="EMBL" id="VDM76962.1"/>
    </source>
</evidence>
<dbReference type="Proteomes" id="UP000270094">
    <property type="component" value="Unassembled WGS sequence"/>
</dbReference>